<sequence length="312" mass="36077">MVYLIKANRGAKTYYYLAENARVGRGRRKLLKKYLGSAKPGAKQLAALTDQFQAEIEVKKHALTGYHYLLPDEIKHIDKTNNGFLERYRQLNPTEREQFDQNFVNVFVYNSNSIAGSTLTAREVRLLLEENIAPNKDLEDVLEARNAQKTLALVKATKTPFDLGLLCQLHETYFKDTKPFIAGKLKTKDNFVRGARFQTTKPAYILTDLKLYFSDYARLAKELHPLELAAWAHWKFEKIHPFQDGNGRIGRLVMNYVLFRHGYQMIDIKTREKQRYFKALAACDRNNAGEPLARLLVKRFTAQYLHALKEGK</sequence>
<dbReference type="Proteomes" id="UP000678237">
    <property type="component" value="Unassembled WGS sequence"/>
</dbReference>
<dbReference type="Gene3D" id="1.10.3290.10">
    <property type="entry name" value="Fido-like domain"/>
    <property type="match status" value="1"/>
</dbReference>
<name>A0A7J4JJE2_9ARCH</name>
<dbReference type="EMBL" id="DUGH01000035">
    <property type="protein sequence ID" value="HIH16057.1"/>
    <property type="molecule type" value="Genomic_DNA"/>
</dbReference>
<reference evidence="2" key="1">
    <citation type="journal article" date="2020" name="bioRxiv">
        <title>A rank-normalized archaeal taxonomy based on genome phylogeny resolves widespread incomplete and uneven classifications.</title>
        <authorList>
            <person name="Rinke C."/>
            <person name="Chuvochina M."/>
            <person name="Mussig A.J."/>
            <person name="Chaumeil P.-A."/>
            <person name="Waite D.W."/>
            <person name="Whitman W.B."/>
            <person name="Parks D.H."/>
            <person name="Hugenholtz P."/>
        </authorList>
    </citation>
    <scope>NUCLEOTIDE SEQUENCE</scope>
    <source>
        <strain evidence="2">UBA10219</strain>
    </source>
</reference>
<dbReference type="InterPro" id="IPR003812">
    <property type="entry name" value="Fido"/>
</dbReference>
<dbReference type="InterPro" id="IPR036597">
    <property type="entry name" value="Fido-like_dom_sf"/>
</dbReference>
<dbReference type="PROSITE" id="PS51459">
    <property type="entry name" value="FIDO"/>
    <property type="match status" value="1"/>
</dbReference>
<dbReference type="AlphaFoldDB" id="A0A7J4JJE2"/>
<reference evidence="3" key="2">
    <citation type="submission" date="2021-03" db="EMBL/GenBank/DDBJ databases">
        <authorList>
            <person name="Jaffe A."/>
        </authorList>
    </citation>
    <scope>NUCLEOTIDE SEQUENCE</scope>
    <source>
        <strain evidence="3">RIFCSPLOWO2_01_FULL_58_19</strain>
    </source>
</reference>
<protein>
    <submittedName>
        <fullName evidence="2">Fic family protein</fullName>
    </submittedName>
</protein>
<dbReference type="PANTHER" id="PTHR13504">
    <property type="entry name" value="FIDO DOMAIN-CONTAINING PROTEIN DDB_G0283145"/>
    <property type="match status" value="1"/>
</dbReference>
<proteinExistence type="predicted"/>
<gene>
    <name evidence="2" type="ORF">HA252_01485</name>
    <name evidence="3" type="ORF">J4203_01785</name>
</gene>
<accession>A0A7J4JJE2</accession>
<evidence type="ECO:0000313" key="3">
    <source>
        <dbReference type="EMBL" id="MBS3062577.1"/>
    </source>
</evidence>
<reference evidence="3" key="3">
    <citation type="submission" date="2021-05" db="EMBL/GenBank/DDBJ databases">
        <title>Protein family content uncovers lineage relationships and bacterial pathway maintenance mechanisms in DPANN archaea.</title>
        <authorList>
            <person name="Castelle C.J."/>
            <person name="Meheust R."/>
            <person name="Jaffe A.L."/>
            <person name="Seitz K."/>
            <person name="Gong X."/>
            <person name="Baker B.J."/>
            <person name="Banfield J.F."/>
        </authorList>
    </citation>
    <scope>NUCLEOTIDE SEQUENCE</scope>
    <source>
        <strain evidence="3">RIFCSPLOWO2_01_FULL_58_19</strain>
    </source>
</reference>
<dbReference type="EMBL" id="JAGVWE010000002">
    <property type="protein sequence ID" value="MBS3062577.1"/>
    <property type="molecule type" value="Genomic_DNA"/>
</dbReference>
<evidence type="ECO:0000313" key="4">
    <source>
        <dbReference type="Proteomes" id="UP000564964"/>
    </source>
</evidence>
<dbReference type="SUPFAM" id="SSF140931">
    <property type="entry name" value="Fic-like"/>
    <property type="match status" value="1"/>
</dbReference>
<dbReference type="Pfam" id="PF02661">
    <property type="entry name" value="Fic"/>
    <property type="match status" value="1"/>
</dbReference>
<evidence type="ECO:0000313" key="2">
    <source>
        <dbReference type="EMBL" id="HIH16057.1"/>
    </source>
</evidence>
<feature type="domain" description="Fido" evidence="1">
    <location>
        <begin position="161"/>
        <end position="298"/>
    </location>
</feature>
<dbReference type="Proteomes" id="UP000564964">
    <property type="component" value="Unassembled WGS sequence"/>
</dbReference>
<evidence type="ECO:0000259" key="1">
    <source>
        <dbReference type="PROSITE" id="PS51459"/>
    </source>
</evidence>
<dbReference type="InterPro" id="IPR040198">
    <property type="entry name" value="Fido_containing"/>
</dbReference>
<comment type="caution">
    <text evidence="2">The sequence shown here is derived from an EMBL/GenBank/DDBJ whole genome shotgun (WGS) entry which is preliminary data.</text>
</comment>
<organism evidence="2 4">
    <name type="scientific">Candidatus Iainarchaeum sp</name>
    <dbReference type="NCBI Taxonomy" id="3101447"/>
    <lineage>
        <taxon>Archaea</taxon>
        <taxon>Candidatus Iainarchaeota</taxon>
        <taxon>Candidatus Iainarchaeia</taxon>
        <taxon>Candidatus Iainarchaeales</taxon>
        <taxon>Candidatus Iainarchaeaceae</taxon>
        <taxon>Candidatus Iainarchaeum</taxon>
    </lineage>
</organism>
<dbReference type="PANTHER" id="PTHR13504:SF38">
    <property type="entry name" value="FIDO DOMAIN-CONTAINING PROTEIN"/>
    <property type="match status" value="1"/>
</dbReference>